<gene>
    <name evidence="1" type="ORF">YC6258_05926</name>
</gene>
<keyword evidence="2" id="KW-1185">Reference proteome</keyword>
<accession>A0A0C5VFA4</accession>
<reference evidence="1 2" key="1">
    <citation type="submission" date="2014-01" db="EMBL/GenBank/DDBJ databases">
        <title>Full genme sequencing of cellulolytic bacterium Gynuella sunshinyii YC6258T gen. nov., sp. nov.</title>
        <authorList>
            <person name="Khan H."/>
            <person name="Chung E.J."/>
            <person name="Chung Y.R."/>
        </authorList>
    </citation>
    <scope>NUCLEOTIDE SEQUENCE [LARGE SCALE GENOMIC DNA]</scope>
    <source>
        <strain evidence="1 2">YC6258</strain>
    </source>
</reference>
<dbReference type="AlphaFoldDB" id="A0A0C5VFA4"/>
<proteinExistence type="predicted"/>
<dbReference type="KEGG" id="gsn:YC6258_05926"/>
<dbReference type="HOGENOM" id="CLU_517556_0_0_6"/>
<dbReference type="RefSeq" id="WP_044619564.1">
    <property type="nucleotide sequence ID" value="NZ_CP007142.1"/>
</dbReference>
<dbReference type="OrthoDB" id="6314883at2"/>
<evidence type="ECO:0000313" key="1">
    <source>
        <dbReference type="EMBL" id="AJQ97950.1"/>
    </source>
</evidence>
<name>A0A0C5VFA4_9GAMM</name>
<sequence>MKRLFLGLAITLLLHGCDNSSDDGDVVVIPPPDDNPTKPALDYSNTGDKYLPGVRAVVAQIHDFLDTLPDCNDNPAGMENADLCDTGEYSIQEVLFPDAQKVGEVRWWSSQKMVNDVTISRQANSGAELSNPKVLLIDSGVASAALRYPQRMLAMYDWVFETEDNTLRVGYQHTTATVQTSKARYQIRAEILGKTDAFVPSTELTRELDRTRFAKLPTDYNGDTHGSLTLNLLADYIPAAEFVTLDSFGKIVFPDQVLCSLSDTVVDSYVDYTISVLTDIIERHHIDYVNLSAGLIKQDFKDKLLGVCRLQSYESKDVLRLQQAYTRILVGIANQTVLVQAGPNGAAYRMTTSEDGQDPASEYYADCMDIDNRFRTGYLIQSYLNDGSLPVLPSEGVSYSNGYDDLVKPSQLEIKGCVDGYFNTGWRENYADLPSFGHYPILYGEDGTNAGPMSSMKTSFISGVGIAYIEYIARTRDISRSDALKSLKERKVDADTPWLMDPMRHAELPVCVDFPDACENWDSFSL</sequence>
<protein>
    <recommendedName>
        <fullName evidence="3">Peptidase S8/S53 domain-containing protein</fullName>
    </recommendedName>
</protein>
<evidence type="ECO:0008006" key="3">
    <source>
        <dbReference type="Google" id="ProtNLM"/>
    </source>
</evidence>
<dbReference type="Proteomes" id="UP000032266">
    <property type="component" value="Chromosome"/>
</dbReference>
<dbReference type="STRING" id="1445510.YC6258_05926"/>
<evidence type="ECO:0000313" key="2">
    <source>
        <dbReference type="Proteomes" id="UP000032266"/>
    </source>
</evidence>
<dbReference type="EMBL" id="CP007142">
    <property type="protein sequence ID" value="AJQ97950.1"/>
    <property type="molecule type" value="Genomic_DNA"/>
</dbReference>
<organism evidence="1 2">
    <name type="scientific">Gynuella sunshinyii YC6258</name>
    <dbReference type="NCBI Taxonomy" id="1445510"/>
    <lineage>
        <taxon>Bacteria</taxon>
        <taxon>Pseudomonadati</taxon>
        <taxon>Pseudomonadota</taxon>
        <taxon>Gammaproteobacteria</taxon>
        <taxon>Oceanospirillales</taxon>
        <taxon>Saccharospirillaceae</taxon>
        <taxon>Gynuella</taxon>
    </lineage>
</organism>